<keyword evidence="1" id="KW-0472">Membrane</keyword>
<dbReference type="Pfam" id="PF14501">
    <property type="entry name" value="HATPase_c_5"/>
    <property type="match status" value="1"/>
</dbReference>
<comment type="caution">
    <text evidence="3">The sequence shown here is derived from an EMBL/GenBank/DDBJ whole genome shotgun (WGS) entry which is preliminary data.</text>
</comment>
<evidence type="ECO:0000259" key="2">
    <source>
        <dbReference type="Pfam" id="PF14501"/>
    </source>
</evidence>
<feature type="domain" description="Sensor histidine kinase NatK-like C-terminal" evidence="2">
    <location>
        <begin position="318"/>
        <end position="422"/>
    </location>
</feature>
<evidence type="ECO:0000313" key="4">
    <source>
        <dbReference type="Proteomes" id="UP000272238"/>
    </source>
</evidence>
<dbReference type="OrthoDB" id="1656061at2"/>
<proteinExistence type="predicted"/>
<keyword evidence="1" id="KW-0812">Transmembrane</keyword>
<organism evidence="3 4">
    <name type="scientific">Ureibacillus endophyticus</name>
    <dbReference type="NCBI Taxonomy" id="1978490"/>
    <lineage>
        <taxon>Bacteria</taxon>
        <taxon>Bacillati</taxon>
        <taxon>Bacillota</taxon>
        <taxon>Bacilli</taxon>
        <taxon>Bacillales</taxon>
        <taxon>Caryophanaceae</taxon>
        <taxon>Ureibacillus</taxon>
    </lineage>
</organism>
<dbReference type="SUPFAM" id="SSF55874">
    <property type="entry name" value="ATPase domain of HSP90 chaperone/DNA topoisomerase II/histidine kinase"/>
    <property type="match status" value="1"/>
</dbReference>
<dbReference type="GO" id="GO:0042802">
    <property type="term" value="F:identical protein binding"/>
    <property type="evidence" value="ECO:0007669"/>
    <property type="project" value="TreeGrafter"/>
</dbReference>
<dbReference type="InterPro" id="IPR032834">
    <property type="entry name" value="NatK-like_C"/>
</dbReference>
<evidence type="ECO:0000313" key="3">
    <source>
        <dbReference type="EMBL" id="RKQ14829.1"/>
    </source>
</evidence>
<sequence length="430" mass="49417">MQLLIAGLVELIGIFWAISYTTQIKLSIKRILFYILLSMGPAIVLLQFVGQWQGIIYLIISSFTYFYWLSKSFLTLIHICFVLIFGVITDNLSQYVMTALPNILPGNLEHLCIFTLLFVVSIIIYQHSTRKIYNLIGEIKVAYMLILFIALVTMGTFYINLYLTDYLSKQNLLKFNIITQITYFAIMLFVLYFTIVTIKKENHYRKVEFETAQYTEYMHSLELINNDMQKFRHDHANILVTMQGYIEIEDFDGLKTYFKKHIFSAEEDTIKRNMRLANLANLKITGIKGLILTKTLQAEKEGISVHIEIPDEIEELSMNVIDISRILGIFLDNAIEANIENNENKEIDIAIFHSMSGSTLIIIENTISDNSIMINQIFDEGYSTKGKNRGTGLSTVKSILKNYPNVMLNTDVNNGVFTQIIEVTKSEGIR</sequence>
<dbReference type="CDD" id="cd16935">
    <property type="entry name" value="HATPase_AgrC-ComD-like"/>
    <property type="match status" value="1"/>
</dbReference>
<feature type="transmembrane region" description="Helical" evidence="1">
    <location>
        <begin position="108"/>
        <end position="125"/>
    </location>
</feature>
<protein>
    <submittedName>
        <fullName evidence="3">GHKL domain-containing protein</fullName>
    </submittedName>
</protein>
<feature type="transmembrane region" description="Helical" evidence="1">
    <location>
        <begin position="141"/>
        <end position="163"/>
    </location>
</feature>
<feature type="transmembrane region" description="Helical" evidence="1">
    <location>
        <begin position="31"/>
        <end position="59"/>
    </location>
</feature>
<dbReference type="PANTHER" id="PTHR40448:SF1">
    <property type="entry name" value="TWO-COMPONENT SENSOR HISTIDINE KINASE"/>
    <property type="match status" value="1"/>
</dbReference>
<gene>
    <name evidence="3" type="ORF">D8M03_13210</name>
</gene>
<reference evidence="3 4" key="1">
    <citation type="journal article" date="2016" name="Antonie Van Leeuwenhoek">
        <title>Lysinibacillus endophyticus sp. nov., an indole-3-acetic acid producing endophytic bacterium isolated from corn root (Zea mays cv. Xinken-5).</title>
        <authorList>
            <person name="Yu J."/>
            <person name="Guan X."/>
            <person name="Liu C."/>
            <person name="Xiang W."/>
            <person name="Yu Z."/>
            <person name="Liu X."/>
            <person name="Wang G."/>
        </authorList>
    </citation>
    <scope>NUCLEOTIDE SEQUENCE [LARGE SCALE GENOMIC DNA]</scope>
    <source>
        <strain evidence="3 4">DSM 100506</strain>
    </source>
</reference>
<keyword evidence="4" id="KW-1185">Reference proteome</keyword>
<accession>A0A494YX82</accession>
<dbReference type="AlphaFoldDB" id="A0A494YX82"/>
<keyword evidence="1" id="KW-1133">Transmembrane helix</keyword>
<feature type="transmembrane region" description="Helical" evidence="1">
    <location>
        <begin position="66"/>
        <end position="88"/>
    </location>
</feature>
<dbReference type="InterPro" id="IPR036890">
    <property type="entry name" value="HATPase_C_sf"/>
</dbReference>
<dbReference type="PANTHER" id="PTHR40448">
    <property type="entry name" value="TWO-COMPONENT SENSOR HISTIDINE KINASE"/>
    <property type="match status" value="1"/>
</dbReference>
<name>A0A494YX82_9BACL</name>
<dbReference type="Gene3D" id="3.30.565.10">
    <property type="entry name" value="Histidine kinase-like ATPase, C-terminal domain"/>
    <property type="match status" value="1"/>
</dbReference>
<dbReference type="RefSeq" id="WP_121215298.1">
    <property type="nucleotide sequence ID" value="NZ_JAMYWW010000001.1"/>
</dbReference>
<dbReference type="Proteomes" id="UP000272238">
    <property type="component" value="Unassembled WGS sequence"/>
</dbReference>
<dbReference type="EMBL" id="RBZN01000038">
    <property type="protein sequence ID" value="RKQ14829.1"/>
    <property type="molecule type" value="Genomic_DNA"/>
</dbReference>
<feature type="transmembrane region" description="Helical" evidence="1">
    <location>
        <begin position="175"/>
        <end position="196"/>
    </location>
</feature>
<evidence type="ECO:0000256" key="1">
    <source>
        <dbReference type="SAM" id="Phobius"/>
    </source>
</evidence>